<keyword evidence="2" id="KW-0238">DNA-binding</keyword>
<proteinExistence type="predicted"/>
<dbReference type="SMART" id="SM00342">
    <property type="entry name" value="HTH_ARAC"/>
    <property type="match status" value="1"/>
</dbReference>
<evidence type="ECO:0000313" key="5">
    <source>
        <dbReference type="EMBL" id="MPN44899.1"/>
    </source>
</evidence>
<keyword evidence="1" id="KW-0805">Transcription regulation</keyword>
<evidence type="ECO:0000256" key="3">
    <source>
        <dbReference type="ARBA" id="ARBA00023163"/>
    </source>
</evidence>
<evidence type="ECO:0000256" key="1">
    <source>
        <dbReference type="ARBA" id="ARBA00023015"/>
    </source>
</evidence>
<comment type="caution">
    <text evidence="5">The sequence shown here is derived from an EMBL/GenBank/DDBJ whole genome shotgun (WGS) entry which is preliminary data.</text>
</comment>
<dbReference type="EMBL" id="VSSQ01104385">
    <property type="protein sequence ID" value="MPN44899.1"/>
    <property type="molecule type" value="Genomic_DNA"/>
</dbReference>
<dbReference type="GO" id="GO:0003700">
    <property type="term" value="F:DNA-binding transcription factor activity"/>
    <property type="evidence" value="ECO:0007669"/>
    <property type="project" value="InterPro"/>
</dbReference>
<dbReference type="PANTHER" id="PTHR43280:SF2">
    <property type="entry name" value="HTH-TYPE TRANSCRIPTIONAL REGULATOR EXSA"/>
    <property type="match status" value="1"/>
</dbReference>
<name>A0A645I367_9ZZZZ</name>
<accession>A0A645I367</accession>
<dbReference type="SUPFAM" id="SSF46689">
    <property type="entry name" value="Homeodomain-like"/>
    <property type="match status" value="2"/>
</dbReference>
<dbReference type="InterPro" id="IPR020449">
    <property type="entry name" value="Tscrpt_reg_AraC-type_HTH"/>
</dbReference>
<dbReference type="Pfam" id="PF12833">
    <property type="entry name" value="HTH_18"/>
    <property type="match status" value="1"/>
</dbReference>
<evidence type="ECO:0000256" key="2">
    <source>
        <dbReference type="ARBA" id="ARBA00023125"/>
    </source>
</evidence>
<protein>
    <submittedName>
        <fullName evidence="5">HTH-type transcriptional regulator CdhR</fullName>
    </submittedName>
</protein>
<dbReference type="GO" id="GO:0043565">
    <property type="term" value="F:sequence-specific DNA binding"/>
    <property type="evidence" value="ECO:0007669"/>
    <property type="project" value="InterPro"/>
</dbReference>
<keyword evidence="3" id="KW-0804">Transcription</keyword>
<feature type="domain" description="HTH araC/xylS-type" evidence="4">
    <location>
        <begin position="23"/>
        <end position="121"/>
    </location>
</feature>
<dbReference type="InterPro" id="IPR018060">
    <property type="entry name" value="HTH_AraC"/>
</dbReference>
<dbReference type="Gene3D" id="1.10.10.60">
    <property type="entry name" value="Homeodomain-like"/>
    <property type="match status" value="2"/>
</dbReference>
<dbReference type="PROSITE" id="PS00041">
    <property type="entry name" value="HTH_ARAC_FAMILY_1"/>
    <property type="match status" value="1"/>
</dbReference>
<dbReference type="PROSITE" id="PS01124">
    <property type="entry name" value="HTH_ARAC_FAMILY_2"/>
    <property type="match status" value="1"/>
</dbReference>
<reference evidence="5" key="1">
    <citation type="submission" date="2019-08" db="EMBL/GenBank/DDBJ databases">
        <authorList>
            <person name="Kucharzyk K."/>
            <person name="Murdoch R.W."/>
            <person name="Higgins S."/>
            <person name="Loffler F."/>
        </authorList>
    </citation>
    <scope>NUCLEOTIDE SEQUENCE</scope>
</reference>
<dbReference type="InterPro" id="IPR009057">
    <property type="entry name" value="Homeodomain-like_sf"/>
</dbReference>
<organism evidence="5">
    <name type="scientific">bioreactor metagenome</name>
    <dbReference type="NCBI Taxonomy" id="1076179"/>
    <lineage>
        <taxon>unclassified sequences</taxon>
        <taxon>metagenomes</taxon>
        <taxon>ecological metagenomes</taxon>
    </lineage>
</organism>
<dbReference type="PRINTS" id="PR00032">
    <property type="entry name" value="HTHARAC"/>
</dbReference>
<dbReference type="AlphaFoldDB" id="A0A645I367"/>
<dbReference type="PANTHER" id="PTHR43280">
    <property type="entry name" value="ARAC-FAMILY TRANSCRIPTIONAL REGULATOR"/>
    <property type="match status" value="1"/>
</dbReference>
<sequence length="126" mass="14805">MTLLLNLRDQVFRKKGILSSELTMAMQLMEANILRNLSIDEFAAKLNLSPARLRFLFQEHLNTTPHRYLRELRMRKAEQLLHQSDIRIREVAAQCGYSSAVRFIHAFTARHGISPRGYRIQLRKEQ</sequence>
<dbReference type="InterPro" id="IPR018062">
    <property type="entry name" value="HTH_AraC-typ_CS"/>
</dbReference>
<gene>
    <name evidence="5" type="primary">cdhR_5</name>
    <name evidence="5" type="ORF">SDC9_192466</name>
</gene>
<evidence type="ECO:0000259" key="4">
    <source>
        <dbReference type="PROSITE" id="PS01124"/>
    </source>
</evidence>